<dbReference type="OrthoDB" id="10551732at2759"/>
<proteinExistence type="predicted"/>
<keyword evidence="4" id="KW-1185">Reference proteome</keyword>
<organism evidence="3 5">
    <name type="scientific">Bursaphelenchus xylophilus</name>
    <name type="common">Pinewood nematode worm</name>
    <name type="synonym">Aphelenchoides xylophilus</name>
    <dbReference type="NCBI Taxonomy" id="6326"/>
    <lineage>
        <taxon>Eukaryota</taxon>
        <taxon>Metazoa</taxon>
        <taxon>Ecdysozoa</taxon>
        <taxon>Nematoda</taxon>
        <taxon>Chromadorea</taxon>
        <taxon>Rhabditida</taxon>
        <taxon>Tylenchina</taxon>
        <taxon>Tylenchomorpha</taxon>
        <taxon>Aphelenchoidea</taxon>
        <taxon>Aphelenchoididae</taxon>
        <taxon>Bursaphelenchus</taxon>
    </lineage>
</organism>
<name>A0A1I7SV24_BURXY</name>
<accession>A0A1I7SV24</accession>
<dbReference type="EMBL" id="CAJFCV020000002">
    <property type="protein sequence ID" value="CAG9100767.1"/>
    <property type="molecule type" value="Genomic_DNA"/>
</dbReference>
<dbReference type="Proteomes" id="UP000659654">
    <property type="component" value="Unassembled WGS sequence"/>
</dbReference>
<dbReference type="EMBL" id="CAJFDI010000002">
    <property type="protein sequence ID" value="CAD5217308.1"/>
    <property type="molecule type" value="Genomic_DNA"/>
</dbReference>
<reference evidence="5" key="1">
    <citation type="submission" date="2016-11" db="UniProtKB">
        <authorList>
            <consortium name="WormBaseParasite"/>
        </authorList>
    </citation>
    <scope>IDENTIFICATION</scope>
</reference>
<dbReference type="WBParaSite" id="BXY_1689800.1">
    <property type="protein sequence ID" value="BXY_1689800.1"/>
    <property type="gene ID" value="BXY_1689800"/>
</dbReference>
<dbReference type="AlphaFoldDB" id="A0A1I7SV24"/>
<sequence>MKQLVLLSIFAIVLVNATSGRQLPAPGEVEAAGLKCTLCKYTVDFVCSTLLDPRKKTGTAFFQLLTQIFERLCYGIGVDEECCEDKSKFEDAVGNILTIVTNTLPDVCNSVDPTSCPKGEPKCGPQTFQSLISAKKPRKLEESSVRTVVEALYKSAPTLRSVMDQEAMTKQVMEHALSS</sequence>
<feature type="chain" id="PRO_5036308829" evidence="1">
    <location>
        <begin position="21"/>
        <end position="179"/>
    </location>
</feature>
<keyword evidence="1" id="KW-0732">Signal</keyword>
<gene>
    <name evidence="2" type="ORF">BXYJ_LOCUS4970</name>
</gene>
<protein>
    <submittedName>
        <fullName evidence="2">(pine wood nematode) hypothetical protein</fullName>
    </submittedName>
</protein>
<evidence type="ECO:0000256" key="1">
    <source>
        <dbReference type="SAM" id="SignalP"/>
    </source>
</evidence>
<evidence type="ECO:0000313" key="5">
    <source>
        <dbReference type="WBParaSite" id="BXY_1689800.1"/>
    </source>
</evidence>
<reference evidence="2" key="2">
    <citation type="submission" date="2020-09" db="EMBL/GenBank/DDBJ databases">
        <authorList>
            <person name="Kikuchi T."/>
        </authorList>
    </citation>
    <scope>NUCLEOTIDE SEQUENCE</scope>
    <source>
        <strain evidence="2">Ka4C1</strain>
    </source>
</reference>
<evidence type="ECO:0000313" key="4">
    <source>
        <dbReference type="Proteomes" id="UP000659654"/>
    </source>
</evidence>
<evidence type="ECO:0000313" key="2">
    <source>
        <dbReference type="EMBL" id="CAD5217308.1"/>
    </source>
</evidence>
<dbReference type="Proteomes" id="UP000582659">
    <property type="component" value="Unassembled WGS sequence"/>
</dbReference>
<feature type="signal peptide" evidence="1">
    <location>
        <begin position="1"/>
        <end position="20"/>
    </location>
</feature>
<evidence type="ECO:0000313" key="3">
    <source>
        <dbReference type="Proteomes" id="UP000095284"/>
    </source>
</evidence>
<dbReference type="Proteomes" id="UP000095284">
    <property type="component" value="Unplaced"/>
</dbReference>